<accession>A0A1H0V9Z8</accession>
<dbReference type="InterPro" id="IPR050595">
    <property type="entry name" value="Bact_response_regulator"/>
</dbReference>
<dbReference type="Gene3D" id="3.40.50.2300">
    <property type="match status" value="1"/>
</dbReference>
<dbReference type="EMBL" id="FNJQ01000047">
    <property type="protein sequence ID" value="SDP74906.1"/>
    <property type="molecule type" value="Genomic_DNA"/>
</dbReference>
<dbReference type="InterPro" id="IPR001789">
    <property type="entry name" value="Sig_transdc_resp-reg_receiver"/>
</dbReference>
<organism evidence="4 5">
    <name type="scientific">Selenomonas ruminantium</name>
    <dbReference type="NCBI Taxonomy" id="971"/>
    <lineage>
        <taxon>Bacteria</taxon>
        <taxon>Bacillati</taxon>
        <taxon>Bacillota</taxon>
        <taxon>Negativicutes</taxon>
        <taxon>Selenomonadales</taxon>
        <taxon>Selenomonadaceae</taxon>
        <taxon>Selenomonas</taxon>
    </lineage>
</organism>
<dbReference type="AlphaFoldDB" id="A0A1H0V9Z8"/>
<keyword evidence="1 2" id="KW-0597">Phosphoprotein</keyword>
<dbReference type="Pfam" id="PF00072">
    <property type="entry name" value="Response_reg"/>
    <property type="match status" value="1"/>
</dbReference>
<evidence type="ECO:0000313" key="4">
    <source>
        <dbReference type="EMBL" id="SDP74906.1"/>
    </source>
</evidence>
<feature type="domain" description="Response regulatory" evidence="3">
    <location>
        <begin position="6"/>
        <end position="125"/>
    </location>
</feature>
<dbReference type="InterPro" id="IPR011006">
    <property type="entry name" value="CheY-like_superfamily"/>
</dbReference>
<protein>
    <submittedName>
        <fullName evidence="4">Response regulator receiver domain-containing protein</fullName>
    </submittedName>
</protein>
<dbReference type="GO" id="GO:0000160">
    <property type="term" value="P:phosphorelay signal transduction system"/>
    <property type="evidence" value="ECO:0007669"/>
    <property type="project" value="InterPro"/>
</dbReference>
<dbReference type="PANTHER" id="PTHR44591:SF3">
    <property type="entry name" value="RESPONSE REGULATORY DOMAIN-CONTAINING PROTEIN"/>
    <property type="match status" value="1"/>
</dbReference>
<dbReference type="SMART" id="SM00448">
    <property type="entry name" value="REC"/>
    <property type="match status" value="1"/>
</dbReference>
<evidence type="ECO:0000259" key="3">
    <source>
        <dbReference type="PROSITE" id="PS50110"/>
    </source>
</evidence>
<reference evidence="4 5" key="1">
    <citation type="submission" date="2016-10" db="EMBL/GenBank/DDBJ databases">
        <authorList>
            <person name="de Groot N.N."/>
        </authorList>
    </citation>
    <scope>NUCLEOTIDE SEQUENCE [LARGE SCALE GENOMIC DNA]</scope>
    <source>
        <strain evidence="4 5">S137</strain>
    </source>
</reference>
<proteinExistence type="predicted"/>
<name>A0A1H0V9Z8_SELRU</name>
<dbReference type="Proteomes" id="UP000182412">
    <property type="component" value="Unassembled WGS sequence"/>
</dbReference>
<dbReference type="PROSITE" id="PS50110">
    <property type="entry name" value="RESPONSE_REGULATORY"/>
    <property type="match status" value="1"/>
</dbReference>
<dbReference type="OrthoDB" id="9759232at2"/>
<dbReference type="SUPFAM" id="SSF52172">
    <property type="entry name" value="CheY-like"/>
    <property type="match status" value="1"/>
</dbReference>
<evidence type="ECO:0000313" key="5">
    <source>
        <dbReference type="Proteomes" id="UP000182412"/>
    </source>
</evidence>
<dbReference type="RefSeq" id="WP_074573503.1">
    <property type="nucleotide sequence ID" value="NZ_FNJQ01000047.1"/>
</dbReference>
<evidence type="ECO:0000256" key="2">
    <source>
        <dbReference type="PROSITE-ProRule" id="PRU00169"/>
    </source>
</evidence>
<gene>
    <name evidence="4" type="ORF">SAMN05216366_14716</name>
</gene>
<sequence length="146" mass="16229">MSKLPTILIVDDDPMNLTMAKSILEMKVRAEILTTDSGAGCLNILNQRQGAIDLILLDIAMPVMDGLQTLTTIRQTPAWQDMKVIFLTAAADKNTIVRASQLKITDYVKKPFVPEDLIARVEKHIFPPIEDPEVNDIFKALDNLGL</sequence>
<evidence type="ECO:0000256" key="1">
    <source>
        <dbReference type="ARBA" id="ARBA00022553"/>
    </source>
</evidence>
<dbReference type="PANTHER" id="PTHR44591">
    <property type="entry name" value="STRESS RESPONSE REGULATOR PROTEIN 1"/>
    <property type="match status" value="1"/>
</dbReference>
<feature type="modified residue" description="4-aspartylphosphate" evidence="2">
    <location>
        <position position="58"/>
    </location>
</feature>